<dbReference type="KEGG" id="aas:Aasi_0606"/>
<dbReference type="PANTHER" id="PTHR11067">
    <property type="entry name" value="INOSINE TRIPHOSPHATE PYROPHOSPHATASE/HAM1 PROTEIN"/>
    <property type="match status" value="1"/>
</dbReference>
<dbReference type="eggNOG" id="COG0127">
    <property type="taxonomic scope" value="Bacteria"/>
</dbReference>
<gene>
    <name evidence="4" type="ordered locus">Aasi_0606</name>
</gene>
<dbReference type="AlphaFoldDB" id="B3ES05"/>
<evidence type="ECO:0000313" key="4">
    <source>
        <dbReference type="EMBL" id="ACE06007.1"/>
    </source>
</evidence>
<keyword evidence="3" id="KW-0546">Nucleotide metabolism</keyword>
<dbReference type="GO" id="GO:0009143">
    <property type="term" value="P:nucleoside triphosphate catabolic process"/>
    <property type="evidence" value="ECO:0007669"/>
    <property type="project" value="InterPro"/>
</dbReference>
<evidence type="ECO:0000256" key="2">
    <source>
        <dbReference type="ARBA" id="ARBA00022801"/>
    </source>
</evidence>
<dbReference type="GO" id="GO:0047429">
    <property type="term" value="F:nucleoside triphosphate diphosphatase activity"/>
    <property type="evidence" value="ECO:0007669"/>
    <property type="project" value="InterPro"/>
</dbReference>
<dbReference type="GO" id="GO:0009117">
    <property type="term" value="P:nucleotide metabolic process"/>
    <property type="evidence" value="ECO:0007669"/>
    <property type="project" value="UniProtKB-KW"/>
</dbReference>
<keyword evidence="5" id="KW-1185">Reference proteome</keyword>
<dbReference type="GO" id="GO:0005737">
    <property type="term" value="C:cytoplasm"/>
    <property type="evidence" value="ECO:0007669"/>
    <property type="project" value="TreeGrafter"/>
</dbReference>
<name>B3ES05_AMOA5</name>
<reference evidence="4 5" key="1">
    <citation type="journal article" date="2010" name="J. Bacteriol.">
        <title>The genome of the amoeba symbiont 'Candidatus Amoebophilus asiaticus' reveals common mechanisms for host cell interaction among amoeba-associated bacteria.</title>
        <authorList>
            <person name="Schmitz-Esser S."/>
            <person name="Tischler P."/>
            <person name="Arnold R."/>
            <person name="Montanaro J."/>
            <person name="Wagner M."/>
            <person name="Rattei T."/>
            <person name="Horn M."/>
        </authorList>
    </citation>
    <scope>NUCLEOTIDE SEQUENCE [LARGE SCALE GENOMIC DNA]</scope>
    <source>
        <strain evidence="4 5">5a2</strain>
    </source>
</reference>
<dbReference type="PANTHER" id="PTHR11067:SF9">
    <property type="entry name" value="INOSINE TRIPHOSPHATE PYROPHOSPHATASE"/>
    <property type="match status" value="1"/>
</dbReference>
<dbReference type="EMBL" id="CP001102">
    <property type="protein sequence ID" value="ACE06007.1"/>
    <property type="molecule type" value="Genomic_DNA"/>
</dbReference>
<comment type="similarity">
    <text evidence="1">Belongs to the HAM1 NTPase family.</text>
</comment>
<dbReference type="SUPFAM" id="SSF52972">
    <property type="entry name" value="ITPase-like"/>
    <property type="match status" value="1"/>
</dbReference>
<protein>
    <recommendedName>
        <fullName evidence="6">Non-canonical purine NTP pyrophosphatase</fullName>
    </recommendedName>
</protein>
<proteinExistence type="inferred from homology"/>
<sequence length="196" mass="22414">MKNSTLTFVTGNNGKFKEVERYINELAPTITLKQAAIDLPECQSLDIRTVALGKAQKAWELLQAPVLIDDGGIYLERYHQFPGTLSKYVYQGIGLNGIWLLAKEDPRAYFLSCLVYITSPTDYHFFEGICQGIMIEPVNEVLDSHLPYTYMFVPNGQTKTMAQLRNTEAEKEFHHRLKATKQLINYIVTIVSERIY</sequence>
<evidence type="ECO:0000313" key="5">
    <source>
        <dbReference type="Proteomes" id="UP000001227"/>
    </source>
</evidence>
<dbReference type="HOGENOM" id="CLU_082080_1_0_10"/>
<dbReference type="Pfam" id="PF01725">
    <property type="entry name" value="Ham1p_like"/>
    <property type="match status" value="1"/>
</dbReference>
<evidence type="ECO:0000256" key="3">
    <source>
        <dbReference type="ARBA" id="ARBA00023080"/>
    </source>
</evidence>
<accession>B3ES05</accession>
<dbReference type="STRING" id="452471.Aasi_0606"/>
<organism evidence="4 5">
    <name type="scientific">Amoebophilus asiaticus (strain 5a2)</name>
    <dbReference type="NCBI Taxonomy" id="452471"/>
    <lineage>
        <taxon>Bacteria</taxon>
        <taxon>Pseudomonadati</taxon>
        <taxon>Bacteroidota</taxon>
        <taxon>Cytophagia</taxon>
        <taxon>Cytophagales</taxon>
        <taxon>Amoebophilaceae</taxon>
        <taxon>Candidatus Amoebophilus</taxon>
    </lineage>
</organism>
<dbReference type="OrthoDB" id="9807456at2"/>
<dbReference type="InterPro" id="IPR002637">
    <property type="entry name" value="RdgB/HAM1"/>
</dbReference>
<evidence type="ECO:0008006" key="6">
    <source>
        <dbReference type="Google" id="ProtNLM"/>
    </source>
</evidence>
<dbReference type="Proteomes" id="UP000001227">
    <property type="component" value="Chromosome"/>
</dbReference>
<dbReference type="Gene3D" id="3.90.950.10">
    <property type="match status" value="1"/>
</dbReference>
<keyword evidence="2" id="KW-0378">Hydrolase</keyword>
<dbReference type="RefSeq" id="WP_012472773.1">
    <property type="nucleotide sequence ID" value="NC_010830.1"/>
</dbReference>
<dbReference type="InterPro" id="IPR029001">
    <property type="entry name" value="ITPase-like_fam"/>
</dbReference>
<evidence type="ECO:0000256" key="1">
    <source>
        <dbReference type="ARBA" id="ARBA00008023"/>
    </source>
</evidence>